<dbReference type="AlphaFoldDB" id="A0A8J5XZ25"/>
<organism evidence="3 4">
    <name type="scientific">Diacronema lutheri</name>
    <name type="common">Unicellular marine alga</name>
    <name type="synonym">Monochrysis lutheri</name>
    <dbReference type="NCBI Taxonomy" id="2081491"/>
    <lineage>
        <taxon>Eukaryota</taxon>
        <taxon>Haptista</taxon>
        <taxon>Haptophyta</taxon>
        <taxon>Pavlovophyceae</taxon>
        <taxon>Pavlovales</taxon>
        <taxon>Pavlovaceae</taxon>
        <taxon>Diacronema</taxon>
    </lineage>
</organism>
<accession>A0A8J5XZ25</accession>
<evidence type="ECO:0008006" key="5">
    <source>
        <dbReference type="Google" id="ProtNLM"/>
    </source>
</evidence>
<reference evidence="3" key="1">
    <citation type="submission" date="2021-05" db="EMBL/GenBank/DDBJ databases">
        <title>The genome of the haptophyte Pavlova lutheri (Diacronema luteri, Pavlovales) - a model for lipid biosynthesis in eukaryotic algae.</title>
        <authorList>
            <person name="Hulatt C.J."/>
            <person name="Posewitz M.C."/>
        </authorList>
    </citation>
    <scope>NUCLEOTIDE SEQUENCE</scope>
    <source>
        <strain evidence="3">NIVA-4/92</strain>
    </source>
</reference>
<name>A0A8J5XZ25_DIALT</name>
<feature type="region of interest" description="Disordered" evidence="1">
    <location>
        <begin position="220"/>
        <end position="258"/>
    </location>
</feature>
<comment type="caution">
    <text evidence="3">The sequence shown here is derived from an EMBL/GenBank/DDBJ whole genome shotgun (WGS) entry which is preliminary data.</text>
</comment>
<dbReference type="Proteomes" id="UP000751190">
    <property type="component" value="Unassembled WGS sequence"/>
</dbReference>
<feature type="region of interest" description="Disordered" evidence="1">
    <location>
        <begin position="1"/>
        <end position="24"/>
    </location>
</feature>
<keyword evidence="2" id="KW-0812">Transmembrane</keyword>
<keyword evidence="4" id="KW-1185">Reference proteome</keyword>
<evidence type="ECO:0000313" key="4">
    <source>
        <dbReference type="Proteomes" id="UP000751190"/>
    </source>
</evidence>
<gene>
    <name evidence="3" type="ORF">KFE25_009001</name>
</gene>
<protein>
    <recommendedName>
        <fullName evidence="5">Transmembrane protein</fullName>
    </recommendedName>
</protein>
<evidence type="ECO:0000256" key="2">
    <source>
        <dbReference type="SAM" id="Phobius"/>
    </source>
</evidence>
<feature type="transmembrane region" description="Helical" evidence="2">
    <location>
        <begin position="99"/>
        <end position="123"/>
    </location>
</feature>
<sequence length="258" mass="25972">MQPGLFDEAGRSGARPDLAPSAWADGAARQQQSAGVFNAPSESLAVPAPAPASPTAPRKGAIDGGNVGVLASLWHLEEEGERSIVEMLGALPEGVSARMALWLFLGTIVLALCLCGCCCCLALKLASGGFSGGGNLGPGGMEDSDDEDARLKPGADGGSDVVVEADLLGISTQLSPPQPASQVVAPSRKAAAATRTAGATAAVGVCSAAASALAFSLDMPGAVPFDDDKDDPEAELWGLSAGREDDDDDWAAFDEHGK</sequence>
<evidence type="ECO:0000313" key="3">
    <source>
        <dbReference type="EMBL" id="KAG8470580.1"/>
    </source>
</evidence>
<feature type="compositionally biased region" description="Acidic residues" evidence="1">
    <location>
        <begin position="225"/>
        <end position="234"/>
    </location>
</feature>
<dbReference type="OrthoDB" id="10673388at2759"/>
<keyword evidence="2" id="KW-0472">Membrane</keyword>
<evidence type="ECO:0000256" key="1">
    <source>
        <dbReference type="SAM" id="MobiDB-lite"/>
    </source>
</evidence>
<keyword evidence="2" id="KW-1133">Transmembrane helix</keyword>
<dbReference type="EMBL" id="JAGTXO010000001">
    <property type="protein sequence ID" value="KAG8470580.1"/>
    <property type="molecule type" value="Genomic_DNA"/>
</dbReference>
<proteinExistence type="predicted"/>
<feature type="region of interest" description="Disordered" evidence="1">
    <location>
        <begin position="137"/>
        <end position="156"/>
    </location>
</feature>